<keyword evidence="4 5" id="KW-0699">rRNA-binding</keyword>
<dbReference type="Proteomes" id="UP000005621">
    <property type="component" value="Unassembled WGS sequence"/>
</dbReference>
<dbReference type="GO" id="GO:1990904">
    <property type="term" value="C:ribonucleoprotein complex"/>
    <property type="evidence" value="ECO:0007669"/>
    <property type="project" value="UniProtKB-KW"/>
</dbReference>
<keyword evidence="4 5" id="KW-0694">RNA-binding</keyword>
<evidence type="ECO:0000256" key="1">
    <source>
        <dbReference type="ARBA" id="ARBA00008563"/>
    </source>
</evidence>
<dbReference type="PANTHER" id="PTHR21349:SF0">
    <property type="entry name" value="LARGE RIBOSOMAL SUBUNIT PROTEIN BL21M"/>
    <property type="match status" value="1"/>
</dbReference>
<gene>
    <name evidence="4 6" type="primary">rplU</name>
    <name evidence="6" type="ORF">HMPREF9950_1070</name>
</gene>
<evidence type="ECO:0000256" key="2">
    <source>
        <dbReference type="ARBA" id="ARBA00022980"/>
    </source>
</evidence>
<dbReference type="GO" id="GO:0006412">
    <property type="term" value="P:translation"/>
    <property type="evidence" value="ECO:0007669"/>
    <property type="project" value="UniProtKB-UniRule"/>
</dbReference>
<name>F9Q1Z6_STROR</name>
<dbReference type="GO" id="GO:0005840">
    <property type="term" value="C:ribosome"/>
    <property type="evidence" value="ECO:0007669"/>
    <property type="project" value="UniProtKB-KW"/>
</dbReference>
<dbReference type="InterPro" id="IPR001787">
    <property type="entry name" value="Ribosomal_bL21"/>
</dbReference>
<dbReference type="InterPro" id="IPR036164">
    <property type="entry name" value="bL21-like_sf"/>
</dbReference>
<dbReference type="PATRIC" id="fig|1035190.4.peg.613"/>
<accession>F9Q1Z6</accession>
<dbReference type="AlphaFoldDB" id="F9Q1Z6"/>
<evidence type="ECO:0000313" key="7">
    <source>
        <dbReference type="Proteomes" id="UP000005621"/>
    </source>
</evidence>
<comment type="function">
    <text evidence="4 5">This protein binds to 23S rRNA in the presence of protein L20.</text>
</comment>
<evidence type="ECO:0000313" key="6">
    <source>
        <dbReference type="EMBL" id="EGV01338.1"/>
    </source>
</evidence>
<dbReference type="InterPro" id="IPR028909">
    <property type="entry name" value="bL21-like"/>
</dbReference>
<keyword evidence="3 4" id="KW-0687">Ribonucleoprotein</keyword>
<dbReference type="SUPFAM" id="SSF141091">
    <property type="entry name" value="L21p-like"/>
    <property type="match status" value="1"/>
</dbReference>
<dbReference type="NCBIfam" id="TIGR00061">
    <property type="entry name" value="L21"/>
    <property type="match status" value="1"/>
</dbReference>
<dbReference type="GO" id="GO:0003735">
    <property type="term" value="F:structural constituent of ribosome"/>
    <property type="evidence" value="ECO:0007669"/>
    <property type="project" value="InterPro"/>
</dbReference>
<proteinExistence type="inferred from homology"/>
<dbReference type="GO" id="GO:0019843">
    <property type="term" value="F:rRNA binding"/>
    <property type="evidence" value="ECO:0007669"/>
    <property type="project" value="UniProtKB-UniRule"/>
</dbReference>
<dbReference type="GO" id="GO:0005737">
    <property type="term" value="C:cytoplasm"/>
    <property type="evidence" value="ECO:0007669"/>
    <property type="project" value="UniProtKB-ARBA"/>
</dbReference>
<evidence type="ECO:0000256" key="4">
    <source>
        <dbReference type="HAMAP-Rule" id="MF_01363"/>
    </source>
</evidence>
<dbReference type="Pfam" id="PF00829">
    <property type="entry name" value="Ribosomal_L21p"/>
    <property type="match status" value="1"/>
</dbReference>
<dbReference type="EMBL" id="AFUU01000003">
    <property type="protein sequence ID" value="EGV01338.1"/>
    <property type="molecule type" value="Genomic_DNA"/>
</dbReference>
<sequence>MSTYAIIKTGGKQVKVEVGQAVYVEKLNVEAGQEVTFNEVVLVGGENTVVGTPLVAGATVVGTVEKQGKQKKVVTYKYKPKKVATANKVTVNHIQKLSSTRSTLNF</sequence>
<comment type="similarity">
    <text evidence="1 4 5">Belongs to the bacterial ribosomal protein bL21 family.</text>
</comment>
<dbReference type="HAMAP" id="MF_01363">
    <property type="entry name" value="Ribosomal_bL21"/>
    <property type="match status" value="1"/>
</dbReference>
<comment type="caution">
    <text evidence="6">The sequence shown here is derived from an EMBL/GenBank/DDBJ whole genome shotgun (WGS) entry which is preliminary data.</text>
</comment>
<comment type="subunit">
    <text evidence="4">Part of the 50S ribosomal subunit. Contacts protein L20.</text>
</comment>
<keyword evidence="2 4" id="KW-0689">Ribosomal protein</keyword>
<organism evidence="6 7">
    <name type="scientific">Streptococcus oralis SK313</name>
    <dbReference type="NCBI Taxonomy" id="1035190"/>
    <lineage>
        <taxon>Bacteria</taxon>
        <taxon>Bacillati</taxon>
        <taxon>Bacillota</taxon>
        <taxon>Bacilli</taxon>
        <taxon>Lactobacillales</taxon>
        <taxon>Streptococcaceae</taxon>
        <taxon>Streptococcus</taxon>
    </lineage>
</organism>
<protein>
    <recommendedName>
        <fullName evidence="4">Large ribosomal subunit protein bL21</fullName>
    </recommendedName>
</protein>
<dbReference type="PANTHER" id="PTHR21349">
    <property type="entry name" value="50S RIBOSOMAL PROTEIN L21"/>
    <property type="match status" value="1"/>
</dbReference>
<evidence type="ECO:0000256" key="3">
    <source>
        <dbReference type="ARBA" id="ARBA00023274"/>
    </source>
</evidence>
<reference evidence="6 7" key="1">
    <citation type="submission" date="2011-07" db="EMBL/GenBank/DDBJ databases">
        <authorList>
            <person name="Harkins D.M."/>
            <person name="Madupu R."/>
            <person name="Durkin A.S."/>
            <person name="Torralba M."/>
            <person name="Methe B."/>
            <person name="Sutton G.G."/>
            <person name="Nelson K.E."/>
        </authorList>
    </citation>
    <scope>NUCLEOTIDE SEQUENCE [LARGE SCALE GENOMIC DNA]</scope>
    <source>
        <strain evidence="6 7">SK313</strain>
    </source>
</reference>
<evidence type="ECO:0000256" key="5">
    <source>
        <dbReference type="RuleBase" id="RU000562"/>
    </source>
</evidence>